<evidence type="ECO:0000313" key="2">
    <source>
        <dbReference type="Proteomes" id="UP000886611"/>
    </source>
</evidence>
<dbReference type="EMBL" id="JAATIS010000485">
    <property type="protein sequence ID" value="KAG2467782.1"/>
    <property type="molecule type" value="Genomic_DNA"/>
</dbReference>
<gene>
    <name evidence="1" type="primary">Lin28b_1</name>
    <name evidence="1" type="ORF">GTO96_0014916</name>
</gene>
<keyword evidence="2" id="KW-1185">Reference proteome</keyword>
<feature type="non-terminal residue" evidence="1">
    <location>
        <position position="1"/>
    </location>
</feature>
<evidence type="ECO:0000313" key="1">
    <source>
        <dbReference type="EMBL" id="KAG2467782.1"/>
    </source>
</evidence>
<name>A0A8X7XH40_POLSE</name>
<sequence>MGFGFISMTNREGSPLETPVDVFVHQLSYDTQMVGYGPPFHDDFDMSQLLVYFRHCTTL</sequence>
<feature type="non-terminal residue" evidence="1">
    <location>
        <position position="59"/>
    </location>
</feature>
<proteinExistence type="predicted"/>
<reference evidence="1 2" key="1">
    <citation type="journal article" date="2021" name="Cell">
        <title>Tracing the genetic footprints of vertebrate landing in non-teleost ray-finned fishes.</title>
        <authorList>
            <person name="Bi X."/>
            <person name="Wang K."/>
            <person name="Yang L."/>
            <person name="Pan H."/>
            <person name="Jiang H."/>
            <person name="Wei Q."/>
            <person name="Fang M."/>
            <person name="Yu H."/>
            <person name="Zhu C."/>
            <person name="Cai Y."/>
            <person name="He Y."/>
            <person name="Gan X."/>
            <person name="Zeng H."/>
            <person name="Yu D."/>
            <person name="Zhu Y."/>
            <person name="Jiang H."/>
            <person name="Qiu Q."/>
            <person name="Yang H."/>
            <person name="Zhang Y.E."/>
            <person name="Wang W."/>
            <person name="Zhu M."/>
            <person name="He S."/>
            <person name="Zhang G."/>
        </authorList>
    </citation>
    <scope>NUCLEOTIDE SEQUENCE [LARGE SCALE GENOMIC DNA]</scope>
    <source>
        <strain evidence="1">Bchr_013</strain>
    </source>
</reference>
<comment type="caution">
    <text evidence="1">The sequence shown here is derived from an EMBL/GenBank/DDBJ whole genome shotgun (WGS) entry which is preliminary data.</text>
</comment>
<accession>A0A8X7XH40</accession>
<organism evidence="1 2">
    <name type="scientific">Polypterus senegalus</name>
    <name type="common">Senegal bichir</name>
    <dbReference type="NCBI Taxonomy" id="55291"/>
    <lineage>
        <taxon>Eukaryota</taxon>
        <taxon>Metazoa</taxon>
        <taxon>Chordata</taxon>
        <taxon>Craniata</taxon>
        <taxon>Vertebrata</taxon>
        <taxon>Euteleostomi</taxon>
        <taxon>Actinopterygii</taxon>
        <taxon>Polypteriformes</taxon>
        <taxon>Polypteridae</taxon>
        <taxon>Polypterus</taxon>
    </lineage>
</organism>
<dbReference type="AlphaFoldDB" id="A0A8X7XH40"/>
<dbReference type="Proteomes" id="UP000886611">
    <property type="component" value="Unassembled WGS sequence"/>
</dbReference>
<protein>
    <submittedName>
        <fullName evidence="1">LN28B protein</fullName>
    </submittedName>
</protein>
<dbReference type="Gene3D" id="2.40.50.140">
    <property type="entry name" value="Nucleic acid-binding proteins"/>
    <property type="match status" value="1"/>
</dbReference>
<dbReference type="InterPro" id="IPR012340">
    <property type="entry name" value="NA-bd_OB-fold"/>
</dbReference>